<sequence>MTVEAAFAVGTLVVVLAVVLAAMGAVVLQLRCVDAAIEAARLGARGDVDGARRAAERLLPAGAEVGVEVRGDDVVVHVRAAPLGSALPGLRVGAEALAAREPSPVAPAEGPDPLPGGPGTDVGAEPASVPRSAPEAGSDAAPEAGSDAAPDAGPAAVSDAVSDAAPRTTTGGPR</sequence>
<dbReference type="RefSeq" id="WP_337712943.1">
    <property type="nucleotide sequence ID" value="NZ_JBBEGL010000002.1"/>
</dbReference>
<feature type="region of interest" description="Disordered" evidence="1">
    <location>
        <begin position="98"/>
        <end position="174"/>
    </location>
</feature>
<evidence type="ECO:0000313" key="3">
    <source>
        <dbReference type="Proteomes" id="UP001370100"/>
    </source>
</evidence>
<accession>A0ABU8N250</accession>
<gene>
    <name evidence="2" type="ORF">WCD41_08340</name>
</gene>
<feature type="compositionally biased region" description="Low complexity" evidence="1">
    <location>
        <begin position="132"/>
        <end position="166"/>
    </location>
</feature>
<proteinExistence type="predicted"/>
<keyword evidence="3" id="KW-1185">Reference proteome</keyword>
<organism evidence="2 3">
    <name type="scientific">Actinomycetospora aeridis</name>
    <dbReference type="NCBI Taxonomy" id="3129231"/>
    <lineage>
        <taxon>Bacteria</taxon>
        <taxon>Bacillati</taxon>
        <taxon>Actinomycetota</taxon>
        <taxon>Actinomycetes</taxon>
        <taxon>Pseudonocardiales</taxon>
        <taxon>Pseudonocardiaceae</taxon>
        <taxon>Actinomycetospora</taxon>
    </lineage>
</organism>
<dbReference type="InterPro" id="IPR049790">
    <property type="entry name" value="Rv3655c/TadE"/>
</dbReference>
<reference evidence="2 3" key="1">
    <citation type="submission" date="2024-03" db="EMBL/GenBank/DDBJ databases">
        <title>Actinomycetospora sp. OC33-EN06, a novel actinomycete isolated from wild orchid (Aerides multiflora).</title>
        <authorList>
            <person name="Suriyachadkun C."/>
        </authorList>
    </citation>
    <scope>NUCLEOTIDE SEQUENCE [LARGE SCALE GENOMIC DNA]</scope>
    <source>
        <strain evidence="2 3">OC33-EN06</strain>
    </source>
</reference>
<evidence type="ECO:0000256" key="1">
    <source>
        <dbReference type="SAM" id="MobiDB-lite"/>
    </source>
</evidence>
<dbReference type="Proteomes" id="UP001370100">
    <property type="component" value="Unassembled WGS sequence"/>
</dbReference>
<dbReference type="EMBL" id="JBBEGL010000002">
    <property type="protein sequence ID" value="MEJ2886460.1"/>
    <property type="molecule type" value="Genomic_DNA"/>
</dbReference>
<name>A0ABU8N250_9PSEU</name>
<comment type="caution">
    <text evidence="2">The sequence shown here is derived from an EMBL/GenBank/DDBJ whole genome shotgun (WGS) entry which is preliminary data.</text>
</comment>
<dbReference type="NCBIfam" id="NF041390">
    <property type="entry name" value="TadE_Rv3655c"/>
    <property type="match status" value="1"/>
</dbReference>
<evidence type="ECO:0000313" key="2">
    <source>
        <dbReference type="EMBL" id="MEJ2886460.1"/>
    </source>
</evidence>
<protein>
    <submittedName>
        <fullName evidence="2">TadE family type IV pilus minor pilin</fullName>
    </submittedName>
</protein>